<dbReference type="Gene3D" id="3.40.50.2300">
    <property type="match status" value="1"/>
</dbReference>
<dbReference type="InterPro" id="IPR000845">
    <property type="entry name" value="Nucleoside_phosphorylase_d"/>
</dbReference>
<dbReference type="GO" id="GO:0008930">
    <property type="term" value="F:methylthioadenosine nucleosidase activity"/>
    <property type="evidence" value="ECO:0007669"/>
    <property type="project" value="TreeGrafter"/>
</dbReference>
<dbReference type="PANTHER" id="PTHR46832:SF1">
    <property type="entry name" value="5'-METHYLTHIOADENOSINE_S-ADENOSYLHOMOCYSTEINE NUCLEOSIDASE"/>
    <property type="match status" value="1"/>
</dbReference>
<evidence type="ECO:0000256" key="1">
    <source>
        <dbReference type="ARBA" id="ARBA00022801"/>
    </source>
</evidence>
<comment type="caution">
    <text evidence="4">The sequence shown here is derived from an EMBL/GenBank/DDBJ whole genome shotgun (WGS) entry which is preliminary data.</text>
</comment>
<dbReference type="RefSeq" id="WP_032625812.1">
    <property type="nucleotide sequence ID" value="NZ_PQGD01000029.1"/>
</dbReference>
<dbReference type="OrthoDB" id="2988699at2"/>
<evidence type="ECO:0000259" key="2">
    <source>
        <dbReference type="Pfam" id="PF01048"/>
    </source>
</evidence>
<dbReference type="GO" id="GO:0009116">
    <property type="term" value="P:nucleoside metabolic process"/>
    <property type="evidence" value="ECO:0007669"/>
    <property type="project" value="InterPro"/>
</dbReference>
<gene>
    <name evidence="4" type="ORF">CHU32_24770</name>
    <name evidence="3" type="ORF">CHU33_21985</name>
</gene>
<sequence>MKIMLIEDNKNKRDDIKSFLLSKNIVDSDIIIAKSMTDFTTNLHHDIGLFIIDLKLPNIDGGEAQFNGLTILETIKKSSKQESLLLAISSFPDEFPKLRDFYESHGCILSTYSNKKGWKSTLEHLLIQLNKNTTLDFLIFCALKEERTPYITMINGKKCNRRGIDFYDIDIGEKKGSVVLLPSMGLVNAAIIAGACIDRYKPSIVAMSGICGGFTDNVKLGQLLVSKMAYEYQSGKWTDDGFKQEPYQVSTDQNTLTNLSIMIDQDDFLKELEEGYSATKPDEPTPPIFSIFTSGSAVVASKELLTNIQNHHRKSGGLDMEIFAIHRATELSINKPLCICAKTVVDLCDSNKDDDLHIYGSYISAKFIILAIKNHYKLNT</sequence>
<dbReference type="GO" id="GO:0005829">
    <property type="term" value="C:cytosol"/>
    <property type="evidence" value="ECO:0007669"/>
    <property type="project" value="TreeGrafter"/>
</dbReference>
<keyword evidence="5" id="KW-1185">Reference proteome</keyword>
<dbReference type="GO" id="GO:0019284">
    <property type="term" value="P:L-methionine salvage from S-adenosylmethionine"/>
    <property type="evidence" value="ECO:0007669"/>
    <property type="project" value="TreeGrafter"/>
</dbReference>
<dbReference type="EMBL" id="PQGD01000029">
    <property type="protein sequence ID" value="POP42591.1"/>
    <property type="molecule type" value="Genomic_DNA"/>
</dbReference>
<evidence type="ECO:0000313" key="5">
    <source>
        <dbReference type="Proteomes" id="UP000237073"/>
    </source>
</evidence>
<evidence type="ECO:0000313" key="4">
    <source>
        <dbReference type="EMBL" id="POP42591.1"/>
    </source>
</evidence>
<name>A0A2P5GI77_9ENTR</name>
<dbReference type="Pfam" id="PF01048">
    <property type="entry name" value="PNP_UDP_1"/>
    <property type="match status" value="1"/>
</dbReference>
<dbReference type="Proteomes" id="UP000247005">
    <property type="component" value="Unassembled WGS sequence"/>
</dbReference>
<evidence type="ECO:0000313" key="3">
    <source>
        <dbReference type="EMBL" id="POP41779.1"/>
    </source>
</evidence>
<dbReference type="GO" id="GO:0008782">
    <property type="term" value="F:adenosylhomocysteine nucleosidase activity"/>
    <property type="evidence" value="ECO:0007669"/>
    <property type="project" value="TreeGrafter"/>
</dbReference>
<dbReference type="Proteomes" id="UP000237073">
    <property type="component" value="Unassembled WGS sequence"/>
</dbReference>
<evidence type="ECO:0000313" key="6">
    <source>
        <dbReference type="Proteomes" id="UP000247005"/>
    </source>
</evidence>
<accession>A0A2P5GI77</accession>
<organism evidence="4 6">
    <name type="scientific">Superficieibacter electus</name>
    <dbReference type="NCBI Taxonomy" id="2022662"/>
    <lineage>
        <taxon>Bacteria</taxon>
        <taxon>Pseudomonadati</taxon>
        <taxon>Pseudomonadota</taxon>
        <taxon>Gammaproteobacteria</taxon>
        <taxon>Enterobacterales</taxon>
        <taxon>Enterobacteriaceae</taxon>
        <taxon>Superficieibacter</taxon>
    </lineage>
</organism>
<proteinExistence type="predicted"/>
<protein>
    <submittedName>
        <fullName evidence="4">Nucleoside phosphorylase</fullName>
    </submittedName>
</protein>
<dbReference type="AlphaFoldDB" id="A0A2P5GI77"/>
<dbReference type="SUPFAM" id="SSF53167">
    <property type="entry name" value="Purine and uridine phosphorylases"/>
    <property type="match status" value="1"/>
</dbReference>
<dbReference type="Gene3D" id="3.40.50.1580">
    <property type="entry name" value="Nucleoside phosphorylase domain"/>
    <property type="match status" value="1"/>
</dbReference>
<dbReference type="PANTHER" id="PTHR46832">
    <property type="entry name" value="5'-METHYLTHIOADENOSINE/S-ADENOSYLHOMOCYSTEINE NUCLEOSIDASE"/>
    <property type="match status" value="1"/>
</dbReference>
<dbReference type="EMBL" id="PQGE01000024">
    <property type="protein sequence ID" value="POP41779.1"/>
    <property type="molecule type" value="Genomic_DNA"/>
</dbReference>
<dbReference type="InterPro" id="IPR035994">
    <property type="entry name" value="Nucleoside_phosphorylase_sf"/>
</dbReference>
<feature type="domain" description="Nucleoside phosphorylase" evidence="2">
    <location>
        <begin position="138"/>
        <end position="249"/>
    </location>
</feature>
<reference evidence="5 6" key="1">
    <citation type="submission" date="2018-01" db="EMBL/GenBank/DDBJ databases">
        <title>Superficieibacter electus gen. nov., sp. nov., an extended-spectrum beta-lactamase possessing member of the Enterobacteriaceae family, isolated from intensive care unit surfaces.</title>
        <authorList>
            <person name="Potter R.F."/>
            <person name="D'Souza A.W."/>
        </authorList>
    </citation>
    <scope>NUCLEOTIDE SEQUENCE [LARGE SCALE GENOMIC DNA]</scope>
    <source>
        <strain evidence="4 6">BP-1</strain>
        <strain evidence="3 5">BP-2</strain>
    </source>
</reference>
<keyword evidence="1" id="KW-0378">Hydrolase</keyword>